<keyword evidence="2 4" id="KW-0378">Hydrolase</keyword>
<keyword evidence="3" id="KW-0460">Magnesium</keyword>
<comment type="cofactor">
    <cofactor evidence="1">
        <name>Mg(2+)</name>
        <dbReference type="ChEBI" id="CHEBI:18420"/>
    </cofactor>
</comment>
<dbReference type="PANTHER" id="PTHR46470:SF4">
    <property type="entry name" value="5-AMINO-6-(5-PHOSPHO-D-RIBITYLAMINO)URACIL PHOSPHATASE YIGB"/>
    <property type="match status" value="1"/>
</dbReference>
<organism evidence="4 5">
    <name type="scientific">Bacterioplanoides pacificum</name>
    <dbReference type="NCBI Taxonomy" id="1171596"/>
    <lineage>
        <taxon>Bacteria</taxon>
        <taxon>Pseudomonadati</taxon>
        <taxon>Pseudomonadota</taxon>
        <taxon>Gammaproteobacteria</taxon>
        <taxon>Oceanospirillales</taxon>
        <taxon>Oceanospirillaceae</taxon>
        <taxon>Bacterioplanoides</taxon>
    </lineage>
</organism>
<evidence type="ECO:0000256" key="3">
    <source>
        <dbReference type="ARBA" id="ARBA00022842"/>
    </source>
</evidence>
<sequence>MAIKLVTLDLDNTLWQTDPVIIKAEQACHRWIVENVPQAAEFYTFEALHEYKNTIAECYPQLRHKVSELRFEVLRRVFLQAGISGDEGRQKAQQAFEVFYQARSEVTLFAGALDALTTLQKNYSLIALTNGNADLTLIGIDHLFDAHFNAEQLGAAKPQPDLFRAALSHAGVTPEQCIHVGDHQEQDIVAARRLGIKTVWVNLTDAAWVEDECTPDQEINHLCQLPAAIQALQ</sequence>
<proteinExistence type="predicted"/>
<dbReference type="Proteomes" id="UP001595722">
    <property type="component" value="Unassembled WGS sequence"/>
</dbReference>
<dbReference type="NCBIfam" id="TIGR01549">
    <property type="entry name" value="HAD-SF-IA-v1"/>
    <property type="match status" value="1"/>
</dbReference>
<evidence type="ECO:0000313" key="4">
    <source>
        <dbReference type="EMBL" id="MFC3680580.1"/>
    </source>
</evidence>
<reference evidence="5" key="1">
    <citation type="journal article" date="2019" name="Int. J. Syst. Evol. Microbiol.">
        <title>The Global Catalogue of Microorganisms (GCM) 10K type strain sequencing project: providing services to taxonomists for standard genome sequencing and annotation.</title>
        <authorList>
            <consortium name="The Broad Institute Genomics Platform"/>
            <consortium name="The Broad Institute Genome Sequencing Center for Infectious Disease"/>
            <person name="Wu L."/>
            <person name="Ma J."/>
        </authorList>
    </citation>
    <scope>NUCLEOTIDE SEQUENCE [LARGE SCALE GENOMIC DNA]</scope>
    <source>
        <strain evidence="5">KCTC 42424</strain>
    </source>
</reference>
<dbReference type="SUPFAM" id="SSF56784">
    <property type="entry name" value="HAD-like"/>
    <property type="match status" value="1"/>
</dbReference>
<comment type="caution">
    <text evidence="4">The sequence shown here is derived from an EMBL/GenBank/DDBJ whole genome shotgun (WGS) entry which is preliminary data.</text>
</comment>
<dbReference type="PANTHER" id="PTHR46470">
    <property type="entry name" value="N-ACYLNEURAMINATE-9-PHOSPHATASE"/>
    <property type="match status" value="1"/>
</dbReference>
<dbReference type="Pfam" id="PF00702">
    <property type="entry name" value="Hydrolase"/>
    <property type="match status" value="1"/>
</dbReference>
<evidence type="ECO:0000256" key="1">
    <source>
        <dbReference type="ARBA" id="ARBA00001946"/>
    </source>
</evidence>
<dbReference type="InterPro" id="IPR023214">
    <property type="entry name" value="HAD_sf"/>
</dbReference>
<protein>
    <submittedName>
        <fullName evidence="4">HAD family hydrolase</fullName>
        <ecNumber evidence="4">3.1.3.-</ecNumber>
    </submittedName>
</protein>
<dbReference type="Gene3D" id="1.20.120.1600">
    <property type="match status" value="1"/>
</dbReference>
<dbReference type="PRINTS" id="PR00413">
    <property type="entry name" value="HADHALOGNASE"/>
</dbReference>
<dbReference type="InterPro" id="IPR006439">
    <property type="entry name" value="HAD-SF_hydro_IA"/>
</dbReference>
<dbReference type="InterPro" id="IPR036412">
    <property type="entry name" value="HAD-like_sf"/>
</dbReference>
<gene>
    <name evidence="4" type="ORF">ACFOMG_10785</name>
</gene>
<dbReference type="InterPro" id="IPR051400">
    <property type="entry name" value="HAD-like_hydrolase"/>
</dbReference>
<dbReference type="Gene3D" id="3.40.50.1000">
    <property type="entry name" value="HAD superfamily/HAD-like"/>
    <property type="match status" value="1"/>
</dbReference>
<dbReference type="SFLD" id="SFLDS00003">
    <property type="entry name" value="Haloacid_Dehalogenase"/>
    <property type="match status" value="1"/>
</dbReference>
<evidence type="ECO:0000313" key="5">
    <source>
        <dbReference type="Proteomes" id="UP001595722"/>
    </source>
</evidence>
<evidence type="ECO:0000256" key="2">
    <source>
        <dbReference type="ARBA" id="ARBA00022801"/>
    </source>
</evidence>
<dbReference type="EMBL" id="JBHRYB010000010">
    <property type="protein sequence ID" value="MFC3680580.1"/>
    <property type="molecule type" value="Genomic_DNA"/>
</dbReference>
<keyword evidence="5" id="KW-1185">Reference proteome</keyword>
<dbReference type="RefSeq" id="WP_376866584.1">
    <property type="nucleotide sequence ID" value="NZ_JBHRYB010000010.1"/>
</dbReference>
<dbReference type="SFLD" id="SFLDG01129">
    <property type="entry name" value="C1.5:_HAD__Beta-PGM__Phosphata"/>
    <property type="match status" value="1"/>
</dbReference>
<dbReference type="EC" id="3.1.3.-" evidence="4"/>
<accession>A0ABV7VSS6</accession>
<dbReference type="GO" id="GO:0016787">
    <property type="term" value="F:hydrolase activity"/>
    <property type="evidence" value="ECO:0007669"/>
    <property type="project" value="UniProtKB-KW"/>
</dbReference>
<dbReference type="NCBIfam" id="TIGR01509">
    <property type="entry name" value="HAD-SF-IA-v3"/>
    <property type="match status" value="1"/>
</dbReference>
<name>A0ABV7VSS6_9GAMM</name>